<dbReference type="InterPro" id="IPR013785">
    <property type="entry name" value="Aldolase_TIM"/>
</dbReference>
<dbReference type="GO" id="GO:0018580">
    <property type="term" value="F:nitronate monooxygenase activity"/>
    <property type="evidence" value="ECO:0007669"/>
    <property type="project" value="InterPro"/>
</dbReference>
<dbReference type="Proteomes" id="UP000006039">
    <property type="component" value="Unassembled WGS sequence"/>
</dbReference>
<sequence>MAATNPLQKWFPNTEAPLIISAPMLGFANGTLAAEVSKAGGLGMVPGGYDFAPGSDQMSKLDAELGTARAALGLGANDGPAPVGVGFILTRAAAGAEKDFANAVAAVVARRQPAAVWLFAPPPPDDNDDDAAEGAVGQASLIKAVRRAAAAASKAAYDVCVFVQVGTVAAARRAAREGADVIVAQGVDAGGHQFAVGSGVVGLVPEVRDMLDAEFAGRRIGLVAAGGIADGRGVAAALALGADGAVLGTRFLVSNEASTPEWQRKLYLETKDGGLTTNKSDFHDQVRGTTDIWPAFYDGRAIISQSYRDHLAGVPGEEVISRYDAAGATGDKSRMVSWAGSAIGLVNEALPAGEIVVKVRGQARSRLRALQPLAWRAIAKY</sequence>
<protein>
    <submittedName>
        <fullName evidence="4">2-nitropropane dioxygenase</fullName>
    </submittedName>
</protein>
<dbReference type="STRING" id="644352.J3NG84"/>
<dbReference type="EnsemblFungi" id="EJT80274">
    <property type="protein sequence ID" value="EJT80274"/>
    <property type="gene ID" value="GGTG_00277"/>
</dbReference>
<dbReference type="GeneID" id="20340735"/>
<dbReference type="VEuPathDB" id="FungiDB:GGTG_00277"/>
<dbReference type="AlphaFoldDB" id="J3NG84"/>
<dbReference type="PANTHER" id="PTHR32332">
    <property type="entry name" value="2-NITROPROPANE DIOXYGENASE"/>
    <property type="match status" value="1"/>
</dbReference>
<dbReference type="InterPro" id="IPR004136">
    <property type="entry name" value="NMO"/>
</dbReference>
<dbReference type="Gene3D" id="3.20.20.70">
    <property type="entry name" value="Aldolase class I"/>
    <property type="match status" value="1"/>
</dbReference>
<keyword evidence="2" id="KW-0288">FMN</keyword>
<reference evidence="5" key="4">
    <citation type="journal article" date="2015" name="G3 (Bethesda)">
        <title>Genome sequences of three phytopathogenic species of the Magnaporthaceae family of fungi.</title>
        <authorList>
            <person name="Okagaki L.H."/>
            <person name="Nunes C.C."/>
            <person name="Sailsbery J."/>
            <person name="Clay B."/>
            <person name="Brown D."/>
            <person name="John T."/>
            <person name="Oh Y."/>
            <person name="Young N."/>
            <person name="Fitzgerald M."/>
            <person name="Haas B.J."/>
            <person name="Zeng Q."/>
            <person name="Young S."/>
            <person name="Adiconis X."/>
            <person name="Fan L."/>
            <person name="Levin J.Z."/>
            <person name="Mitchell T.K."/>
            <person name="Okubara P.A."/>
            <person name="Farman M.L."/>
            <person name="Kohn L.M."/>
            <person name="Birren B."/>
            <person name="Ma L.-J."/>
            <person name="Dean R.A."/>
        </authorList>
    </citation>
    <scope>NUCLEOTIDE SEQUENCE</scope>
    <source>
        <strain evidence="5">R3-111a-1</strain>
    </source>
</reference>
<dbReference type="OrthoDB" id="2349068at2759"/>
<evidence type="ECO:0000256" key="3">
    <source>
        <dbReference type="ARBA" id="ARBA00023002"/>
    </source>
</evidence>
<dbReference type="GO" id="GO:0051213">
    <property type="term" value="F:dioxygenase activity"/>
    <property type="evidence" value="ECO:0007669"/>
    <property type="project" value="UniProtKB-KW"/>
</dbReference>
<dbReference type="Pfam" id="PF03060">
    <property type="entry name" value="NMO"/>
    <property type="match status" value="1"/>
</dbReference>
<dbReference type="HOGENOM" id="CLU_038732_9_0_1"/>
<dbReference type="EMBL" id="GL385395">
    <property type="protein sequence ID" value="EJT80274.1"/>
    <property type="molecule type" value="Genomic_DNA"/>
</dbReference>
<keyword evidence="4" id="KW-0223">Dioxygenase</keyword>
<evidence type="ECO:0000256" key="1">
    <source>
        <dbReference type="ARBA" id="ARBA00022630"/>
    </source>
</evidence>
<keyword evidence="1" id="KW-0285">Flavoprotein</keyword>
<reference evidence="5" key="5">
    <citation type="submission" date="2018-04" db="UniProtKB">
        <authorList>
            <consortium name="EnsemblFungi"/>
        </authorList>
    </citation>
    <scope>IDENTIFICATION</scope>
    <source>
        <strain evidence="5">R3-111a-1</strain>
    </source>
</reference>
<dbReference type="PANTHER" id="PTHR32332:SF34">
    <property type="entry name" value="2-NITROPROPANE DIOXYGENASE FAMILY, PUTATIVE-RELATED"/>
    <property type="match status" value="1"/>
</dbReference>
<accession>J3NG84</accession>
<evidence type="ECO:0000313" key="4">
    <source>
        <dbReference type="EMBL" id="EJT80274.1"/>
    </source>
</evidence>
<gene>
    <name evidence="5" type="primary">20340735</name>
    <name evidence="4" type="ORF">GGTG_00277</name>
</gene>
<proteinExistence type="predicted"/>
<evidence type="ECO:0000256" key="2">
    <source>
        <dbReference type="ARBA" id="ARBA00022643"/>
    </source>
</evidence>
<reference evidence="6" key="1">
    <citation type="submission" date="2010-07" db="EMBL/GenBank/DDBJ databases">
        <title>The genome sequence of Gaeumannomyces graminis var. tritici strain R3-111a-1.</title>
        <authorList>
            <consortium name="The Broad Institute Genome Sequencing Platform"/>
            <person name="Ma L.-J."/>
            <person name="Dead R."/>
            <person name="Young S."/>
            <person name="Zeng Q."/>
            <person name="Koehrsen M."/>
            <person name="Alvarado L."/>
            <person name="Berlin A."/>
            <person name="Chapman S.B."/>
            <person name="Chen Z."/>
            <person name="Freedman E."/>
            <person name="Gellesch M."/>
            <person name="Goldberg J."/>
            <person name="Griggs A."/>
            <person name="Gujja S."/>
            <person name="Heilman E.R."/>
            <person name="Heiman D."/>
            <person name="Hepburn T."/>
            <person name="Howarth C."/>
            <person name="Jen D."/>
            <person name="Larson L."/>
            <person name="Mehta T."/>
            <person name="Neiman D."/>
            <person name="Pearson M."/>
            <person name="Roberts A."/>
            <person name="Saif S."/>
            <person name="Shea T."/>
            <person name="Shenoy N."/>
            <person name="Sisk P."/>
            <person name="Stolte C."/>
            <person name="Sykes S."/>
            <person name="Walk T."/>
            <person name="White J."/>
            <person name="Yandava C."/>
            <person name="Haas B."/>
            <person name="Nusbaum C."/>
            <person name="Birren B."/>
        </authorList>
    </citation>
    <scope>NUCLEOTIDE SEQUENCE [LARGE SCALE GENOMIC DNA]</scope>
    <source>
        <strain evidence="6">R3-111a-1</strain>
    </source>
</reference>
<dbReference type="SUPFAM" id="SSF51412">
    <property type="entry name" value="Inosine monophosphate dehydrogenase (IMPDH)"/>
    <property type="match status" value="1"/>
</dbReference>
<reference evidence="4" key="2">
    <citation type="submission" date="2010-07" db="EMBL/GenBank/DDBJ databases">
        <authorList>
            <consortium name="The Broad Institute Genome Sequencing Platform"/>
            <consortium name="Broad Institute Genome Sequencing Center for Infectious Disease"/>
            <person name="Ma L.-J."/>
            <person name="Dead R."/>
            <person name="Young S."/>
            <person name="Zeng Q."/>
            <person name="Koehrsen M."/>
            <person name="Alvarado L."/>
            <person name="Berlin A."/>
            <person name="Chapman S.B."/>
            <person name="Chen Z."/>
            <person name="Freedman E."/>
            <person name="Gellesch M."/>
            <person name="Goldberg J."/>
            <person name="Griggs A."/>
            <person name="Gujja S."/>
            <person name="Heilman E.R."/>
            <person name="Heiman D."/>
            <person name="Hepburn T."/>
            <person name="Howarth C."/>
            <person name="Jen D."/>
            <person name="Larson L."/>
            <person name="Mehta T."/>
            <person name="Neiman D."/>
            <person name="Pearson M."/>
            <person name="Roberts A."/>
            <person name="Saif S."/>
            <person name="Shea T."/>
            <person name="Shenoy N."/>
            <person name="Sisk P."/>
            <person name="Stolte C."/>
            <person name="Sykes S."/>
            <person name="Walk T."/>
            <person name="White J."/>
            <person name="Yandava C."/>
            <person name="Haas B."/>
            <person name="Nusbaum C."/>
            <person name="Birren B."/>
        </authorList>
    </citation>
    <scope>NUCLEOTIDE SEQUENCE</scope>
    <source>
        <strain evidence="4">R3-111a-1</strain>
    </source>
</reference>
<evidence type="ECO:0000313" key="6">
    <source>
        <dbReference type="Proteomes" id="UP000006039"/>
    </source>
</evidence>
<dbReference type="CDD" id="cd04730">
    <property type="entry name" value="NPD_like"/>
    <property type="match status" value="1"/>
</dbReference>
<organism evidence="4">
    <name type="scientific">Gaeumannomyces tritici (strain R3-111a-1)</name>
    <name type="common">Wheat and barley take-all root rot fungus</name>
    <name type="synonym">Gaeumannomyces graminis var. tritici</name>
    <dbReference type="NCBI Taxonomy" id="644352"/>
    <lineage>
        <taxon>Eukaryota</taxon>
        <taxon>Fungi</taxon>
        <taxon>Dikarya</taxon>
        <taxon>Ascomycota</taxon>
        <taxon>Pezizomycotina</taxon>
        <taxon>Sordariomycetes</taxon>
        <taxon>Sordariomycetidae</taxon>
        <taxon>Magnaporthales</taxon>
        <taxon>Magnaporthaceae</taxon>
        <taxon>Gaeumannomyces</taxon>
    </lineage>
</organism>
<keyword evidence="3" id="KW-0560">Oxidoreductase</keyword>
<reference evidence="4" key="3">
    <citation type="submission" date="2010-09" db="EMBL/GenBank/DDBJ databases">
        <title>Annotation of Gaeumannomyces graminis var. tritici R3-111a-1.</title>
        <authorList>
            <consortium name="The Broad Institute Genome Sequencing Platform"/>
            <person name="Ma L.-J."/>
            <person name="Dead R."/>
            <person name="Young S.K."/>
            <person name="Zeng Q."/>
            <person name="Gargeya S."/>
            <person name="Fitzgerald M."/>
            <person name="Haas B."/>
            <person name="Abouelleil A."/>
            <person name="Alvarado L."/>
            <person name="Arachchi H.M."/>
            <person name="Berlin A."/>
            <person name="Brown A."/>
            <person name="Chapman S.B."/>
            <person name="Chen Z."/>
            <person name="Dunbar C."/>
            <person name="Freedman E."/>
            <person name="Gearin G."/>
            <person name="Gellesch M."/>
            <person name="Goldberg J."/>
            <person name="Griggs A."/>
            <person name="Gujja S."/>
            <person name="Heiman D."/>
            <person name="Howarth C."/>
            <person name="Larson L."/>
            <person name="Lui A."/>
            <person name="MacDonald P.J.P."/>
            <person name="Mehta T."/>
            <person name="Montmayeur A."/>
            <person name="Murphy C."/>
            <person name="Neiman D."/>
            <person name="Pearson M."/>
            <person name="Priest M."/>
            <person name="Roberts A."/>
            <person name="Saif S."/>
            <person name="Shea T."/>
            <person name="Shenoy N."/>
            <person name="Sisk P."/>
            <person name="Stolte C."/>
            <person name="Sykes S."/>
            <person name="Yandava C."/>
            <person name="Wortman J."/>
            <person name="Nusbaum C."/>
            <person name="Birren B."/>
        </authorList>
    </citation>
    <scope>NUCLEOTIDE SEQUENCE</scope>
    <source>
        <strain evidence="4">R3-111a-1</strain>
    </source>
</reference>
<dbReference type="eggNOG" id="ENOG502RHJM">
    <property type="taxonomic scope" value="Eukaryota"/>
</dbReference>
<keyword evidence="6" id="KW-1185">Reference proteome</keyword>
<evidence type="ECO:0000313" key="5">
    <source>
        <dbReference type="EnsemblFungi" id="EJT80274"/>
    </source>
</evidence>
<name>J3NG84_GAET3</name>
<dbReference type="RefSeq" id="XP_009216283.1">
    <property type="nucleotide sequence ID" value="XM_009218019.1"/>
</dbReference>